<proteinExistence type="predicted"/>
<reference evidence="2 3" key="1">
    <citation type="submission" date="2023-07" db="EMBL/GenBank/DDBJ databases">
        <title>Genomic Encyclopedia of Type Strains, Phase IV (KMG-IV): sequencing the most valuable type-strain genomes for metagenomic binning, comparative biology and taxonomic classification.</title>
        <authorList>
            <person name="Goeker M."/>
        </authorList>
    </citation>
    <scope>NUCLEOTIDE SEQUENCE [LARGE SCALE GENOMIC DNA]</scope>
    <source>
        <strain evidence="2 3">DSM 27848</strain>
    </source>
</reference>
<dbReference type="Gene3D" id="3.30.1490.480">
    <property type="entry name" value="Endolytic murein transglycosylase"/>
    <property type="match status" value="1"/>
</dbReference>
<evidence type="ECO:0000313" key="3">
    <source>
        <dbReference type="Proteomes" id="UP001232343"/>
    </source>
</evidence>
<gene>
    <name evidence="2" type="ORF">J2S14_001013</name>
</gene>
<accession>A0ABU0D1E2</accession>
<comment type="caution">
    <text evidence="2">The sequence shown here is derived from an EMBL/GenBank/DDBJ whole genome shotgun (WGS) entry which is preliminary data.</text>
</comment>
<sequence length="151" mass="17384">MNKQTTRAFASGLLVSALILYAYVQFFQKKPDPVPALKEGYIEINQTEYEQLKQESDEWKNKFETLAKKKAEQISKTTEKTVNHYEIVIPEGVSSIEISTELEDAGIIDNAEDFNNYLANKNLQRYIQFGKFELNDSMSYEEICNVIAKKP</sequence>
<keyword evidence="1" id="KW-0175">Coiled coil</keyword>
<dbReference type="EMBL" id="JAUSUO010000001">
    <property type="protein sequence ID" value="MDQ0342220.1"/>
    <property type="molecule type" value="Genomic_DNA"/>
</dbReference>
<name>A0ABU0D1E2_9BACI</name>
<dbReference type="RefSeq" id="WP_244680396.1">
    <property type="nucleotide sequence ID" value="NZ_JALIRM010000001.1"/>
</dbReference>
<feature type="coiled-coil region" evidence="1">
    <location>
        <begin position="42"/>
        <end position="69"/>
    </location>
</feature>
<protein>
    <recommendedName>
        <fullName evidence="4">Endolytic transglycosylase MltG</fullName>
    </recommendedName>
</protein>
<evidence type="ECO:0000313" key="2">
    <source>
        <dbReference type="EMBL" id="MDQ0342220.1"/>
    </source>
</evidence>
<evidence type="ECO:0000256" key="1">
    <source>
        <dbReference type="SAM" id="Coils"/>
    </source>
</evidence>
<dbReference type="Proteomes" id="UP001232343">
    <property type="component" value="Unassembled WGS sequence"/>
</dbReference>
<organism evidence="2 3">
    <name type="scientific">Lederbergia wuyishanensis</name>
    <dbReference type="NCBI Taxonomy" id="1347903"/>
    <lineage>
        <taxon>Bacteria</taxon>
        <taxon>Bacillati</taxon>
        <taxon>Bacillota</taxon>
        <taxon>Bacilli</taxon>
        <taxon>Bacillales</taxon>
        <taxon>Bacillaceae</taxon>
        <taxon>Lederbergia</taxon>
    </lineage>
</organism>
<keyword evidence="3" id="KW-1185">Reference proteome</keyword>
<evidence type="ECO:0008006" key="4">
    <source>
        <dbReference type="Google" id="ProtNLM"/>
    </source>
</evidence>